<feature type="region of interest" description="Disordered" evidence="1">
    <location>
        <begin position="176"/>
        <end position="195"/>
    </location>
</feature>
<proteinExistence type="predicted"/>
<gene>
    <name evidence="2" type="ORF">GGI19_002046</name>
</gene>
<protein>
    <submittedName>
        <fullName evidence="2">Uncharacterized protein</fullName>
    </submittedName>
</protein>
<dbReference type="AlphaFoldDB" id="A0A9W8H3I4"/>
<feature type="compositionally biased region" description="Pro residues" evidence="1">
    <location>
        <begin position="224"/>
        <end position="234"/>
    </location>
</feature>
<feature type="compositionally biased region" description="Polar residues" evidence="1">
    <location>
        <begin position="262"/>
        <end position="288"/>
    </location>
</feature>
<evidence type="ECO:0000256" key="1">
    <source>
        <dbReference type="SAM" id="MobiDB-lite"/>
    </source>
</evidence>
<evidence type="ECO:0000313" key="2">
    <source>
        <dbReference type="EMBL" id="KAJ2754926.1"/>
    </source>
</evidence>
<organism evidence="2 3">
    <name type="scientific">Coemansia pectinata</name>
    <dbReference type="NCBI Taxonomy" id="1052879"/>
    <lineage>
        <taxon>Eukaryota</taxon>
        <taxon>Fungi</taxon>
        <taxon>Fungi incertae sedis</taxon>
        <taxon>Zoopagomycota</taxon>
        <taxon>Kickxellomycotina</taxon>
        <taxon>Kickxellomycetes</taxon>
        <taxon>Kickxellales</taxon>
        <taxon>Kickxellaceae</taxon>
        <taxon>Coemansia</taxon>
    </lineage>
</organism>
<dbReference type="Proteomes" id="UP001140011">
    <property type="component" value="Unassembled WGS sequence"/>
</dbReference>
<dbReference type="EMBL" id="JANBUH010000087">
    <property type="protein sequence ID" value="KAJ2754926.1"/>
    <property type="molecule type" value="Genomic_DNA"/>
</dbReference>
<sequence>MGLTVMSSTVFAAVRRATGLTFRRKLLWPPVDVKTGERWVKWYESRLAKIHETAESRIAFAIERYGNEIEDPAIREVWERQLREDVMEKVDRIKERQKCCNDMLLQAKERELNPDRDDRRRRHSPILALYLYVGERCLDWLISWMRDNPHFCYEPSEPNNVPGSGSLEWLMGGYENGPDSAPAIPKATTSSEPVIQHTASPATNLSTPTPFIAVAQSQQQQHSPPSPELMPEPSAPALSESQFLKMVPPPPTALLLDNQEIQPSDQRLSASSATSTNPIVDSSDQPQRYETLEPPPYTPVDNSDPGADSEAEQEPKPKAKKRTIVAYTEND</sequence>
<name>A0A9W8H3I4_9FUNG</name>
<dbReference type="OrthoDB" id="5580919at2759"/>
<evidence type="ECO:0000313" key="3">
    <source>
        <dbReference type="Proteomes" id="UP001140011"/>
    </source>
</evidence>
<feature type="region of interest" description="Disordered" evidence="1">
    <location>
        <begin position="262"/>
        <end position="331"/>
    </location>
</feature>
<keyword evidence="3" id="KW-1185">Reference proteome</keyword>
<feature type="region of interest" description="Disordered" evidence="1">
    <location>
        <begin position="215"/>
        <end position="235"/>
    </location>
</feature>
<comment type="caution">
    <text evidence="2">The sequence shown here is derived from an EMBL/GenBank/DDBJ whole genome shotgun (WGS) entry which is preliminary data.</text>
</comment>
<reference evidence="2" key="1">
    <citation type="submission" date="2022-07" db="EMBL/GenBank/DDBJ databases">
        <title>Phylogenomic reconstructions and comparative analyses of Kickxellomycotina fungi.</title>
        <authorList>
            <person name="Reynolds N.K."/>
            <person name="Stajich J.E."/>
            <person name="Barry K."/>
            <person name="Grigoriev I.V."/>
            <person name="Crous P."/>
            <person name="Smith M.E."/>
        </authorList>
    </citation>
    <scope>NUCLEOTIDE SEQUENCE</scope>
    <source>
        <strain evidence="2">BCRC 34297</strain>
    </source>
</reference>
<accession>A0A9W8H3I4</accession>